<evidence type="ECO:0000313" key="9">
    <source>
        <dbReference type="Proteomes" id="UP000218181"/>
    </source>
</evidence>
<dbReference type="InterPro" id="IPR001764">
    <property type="entry name" value="Glyco_hydro_3_N"/>
</dbReference>
<organism evidence="8 9">
    <name type="scientific">Lactococcus fujiensis JCM 16395</name>
    <dbReference type="NCBI Taxonomy" id="1291764"/>
    <lineage>
        <taxon>Bacteria</taxon>
        <taxon>Bacillati</taxon>
        <taxon>Bacillota</taxon>
        <taxon>Bacilli</taxon>
        <taxon>Lactobacillales</taxon>
        <taxon>Streptococcaceae</taxon>
        <taxon>Lactococcus</taxon>
    </lineage>
</organism>
<dbReference type="PANTHER" id="PTHR30620">
    <property type="entry name" value="PERIPLASMIC BETA-GLUCOSIDASE-RELATED"/>
    <property type="match status" value="1"/>
</dbReference>
<keyword evidence="9" id="KW-1185">Reference proteome</keyword>
<accession>A0A2A5RJ85</accession>
<dbReference type="Gene3D" id="3.20.20.300">
    <property type="entry name" value="Glycoside hydrolase, family 3, N-terminal domain"/>
    <property type="match status" value="1"/>
</dbReference>
<dbReference type="AlphaFoldDB" id="A0A2A5RJ85"/>
<evidence type="ECO:0000256" key="3">
    <source>
        <dbReference type="ARBA" id="ARBA00012744"/>
    </source>
</evidence>
<comment type="caution">
    <text evidence="8">The sequence shown here is derived from an EMBL/GenBank/DDBJ whole genome shotgun (WGS) entry which is preliminary data.</text>
</comment>
<dbReference type="Gene3D" id="3.40.50.1700">
    <property type="entry name" value="Glycoside hydrolase family 3 C-terminal domain"/>
    <property type="match status" value="1"/>
</dbReference>
<dbReference type="InterPro" id="IPR051915">
    <property type="entry name" value="Cellulose_Degrad_GH3"/>
</dbReference>
<dbReference type="GO" id="GO:0008422">
    <property type="term" value="F:beta-glucosidase activity"/>
    <property type="evidence" value="ECO:0007669"/>
    <property type="project" value="UniProtKB-EC"/>
</dbReference>
<dbReference type="RefSeq" id="WP_096818802.1">
    <property type="nucleotide sequence ID" value="NZ_JXJU01000010.1"/>
</dbReference>
<dbReference type="InterPro" id="IPR017853">
    <property type="entry name" value="GH"/>
</dbReference>
<evidence type="ECO:0000313" key="8">
    <source>
        <dbReference type="EMBL" id="PCR99220.1"/>
    </source>
</evidence>
<dbReference type="EC" id="3.2.1.21" evidence="3"/>
<keyword evidence="5" id="KW-0378">Hydrolase</keyword>
<reference evidence="8 9" key="1">
    <citation type="submission" date="2014-12" db="EMBL/GenBank/DDBJ databases">
        <title>Draft genome sequences of 10 type strains of Lactococcus.</title>
        <authorList>
            <person name="Sun Z."/>
            <person name="Zhong Z."/>
            <person name="Liu W."/>
            <person name="Zhang W."/>
            <person name="Zhang H."/>
        </authorList>
    </citation>
    <scope>NUCLEOTIDE SEQUENCE [LARGE SCALE GENOMIC DNA]</scope>
    <source>
        <strain evidence="8 9">JCM 16395</strain>
    </source>
</reference>
<evidence type="ECO:0000256" key="1">
    <source>
        <dbReference type="ARBA" id="ARBA00000448"/>
    </source>
</evidence>
<gene>
    <name evidence="8" type="ORF">RT41_GL000411</name>
</gene>
<dbReference type="InterPro" id="IPR036881">
    <property type="entry name" value="Glyco_hydro_3_C_sf"/>
</dbReference>
<dbReference type="SMART" id="SM01217">
    <property type="entry name" value="Fn3_like"/>
    <property type="match status" value="1"/>
</dbReference>
<dbReference type="GO" id="GO:0009251">
    <property type="term" value="P:glucan catabolic process"/>
    <property type="evidence" value="ECO:0007669"/>
    <property type="project" value="TreeGrafter"/>
</dbReference>
<feature type="domain" description="Fibronectin type III-like" evidence="7">
    <location>
        <begin position="628"/>
        <end position="697"/>
    </location>
</feature>
<keyword evidence="6" id="KW-0326">Glycosidase</keyword>
<dbReference type="InterPro" id="IPR036962">
    <property type="entry name" value="Glyco_hydro_3_N_sf"/>
</dbReference>
<dbReference type="InterPro" id="IPR026891">
    <property type="entry name" value="Fn3-like"/>
</dbReference>
<evidence type="ECO:0000256" key="5">
    <source>
        <dbReference type="ARBA" id="ARBA00022801"/>
    </source>
</evidence>
<dbReference type="SUPFAM" id="SSF52279">
    <property type="entry name" value="Beta-D-glucan exohydrolase, C-terminal domain"/>
    <property type="match status" value="1"/>
</dbReference>
<keyword evidence="4" id="KW-0732">Signal</keyword>
<dbReference type="Pfam" id="PF14310">
    <property type="entry name" value="Fn3-like"/>
    <property type="match status" value="1"/>
</dbReference>
<sequence>MELEKLSALFEQMTLEDKFGQMTQTTGEHFLEMPNKEELVETGPSMEDLGFNAENIYQIGSVLGVSSTAVINEIQRTYLKKSRLKIPLLFMHDAIHGYRTTFPIPLALASSFDRELVKDVAEAVAEEMRATGLHVNFSPMVDLSRDPRWGRVMEGFGEDSFLAGELGKSMIEGYQGSENGEILNDHVVACLKHFVAYGAPEAGKDYASVDMSEKEFYGFYARPYEIALSANPRFVMASFNSLNGEPVTASRYLMNDLLREKFGFDGLNISDWGAVGELKNHGVADSDKEAGDLAMSAGIDIEMLSNTFLTYGSKILEEKPELLEQIDLAVWKILCLKNELGLFEQPFASEESEKTVVRQEKFIQLARKSALESTVLLKNNQNILPVNRKDNLILIGPFAKTQDLLGNWACKGKETETISFEQGFKNQNCPIKAYETLDEVPDKELKYATQVIITIGEASNWSGEGHSSSDLEIADDQKELIRSLKGMGKKIIAIGLSGRPLALQSVIADLDALLWTWYLGNEMGNAVAQLVLGIERPAGRLPMSFPRVSAQVPIRYNELRSGRPANESTYSSRYQDIEIGPLFPFGFGLQYDEFSIDDVSLSKFEINQDDVIEIHVRISNHSQYDSKFTLNLFFEDPIARIVRPVRELLDFVKLDLKAKHSEDYSFKFTLADLSYADNKGTKVIENGPIHFYINDLSKARISCNVKLK</sequence>
<name>A0A2A5RJ85_9LACT</name>
<proteinExistence type="inferred from homology"/>
<dbReference type="SUPFAM" id="SSF51445">
    <property type="entry name" value="(Trans)glycosidases"/>
    <property type="match status" value="1"/>
</dbReference>
<dbReference type="STRING" id="1291764.GCA_001311235_02747"/>
<evidence type="ECO:0000256" key="2">
    <source>
        <dbReference type="ARBA" id="ARBA00005336"/>
    </source>
</evidence>
<evidence type="ECO:0000256" key="6">
    <source>
        <dbReference type="ARBA" id="ARBA00023295"/>
    </source>
</evidence>
<dbReference type="OrthoDB" id="9805821at2"/>
<dbReference type="Pfam" id="PF00933">
    <property type="entry name" value="Glyco_hydro_3"/>
    <property type="match status" value="1"/>
</dbReference>
<dbReference type="Pfam" id="PF01915">
    <property type="entry name" value="Glyco_hydro_3_C"/>
    <property type="match status" value="1"/>
</dbReference>
<dbReference type="PRINTS" id="PR00133">
    <property type="entry name" value="GLHYDRLASE3"/>
</dbReference>
<dbReference type="Gene3D" id="2.60.40.10">
    <property type="entry name" value="Immunoglobulins"/>
    <property type="match status" value="1"/>
</dbReference>
<comment type="catalytic activity">
    <reaction evidence="1">
        <text>Hydrolysis of terminal, non-reducing beta-D-glucosyl residues with release of beta-D-glucose.</text>
        <dbReference type="EC" id="3.2.1.21"/>
    </reaction>
</comment>
<evidence type="ECO:0000256" key="4">
    <source>
        <dbReference type="ARBA" id="ARBA00022729"/>
    </source>
</evidence>
<dbReference type="InterPro" id="IPR002772">
    <property type="entry name" value="Glyco_hydro_3_C"/>
</dbReference>
<protein>
    <recommendedName>
        <fullName evidence="3">beta-glucosidase</fullName>
        <ecNumber evidence="3">3.2.1.21</ecNumber>
    </recommendedName>
</protein>
<dbReference type="EMBL" id="JXJU01000010">
    <property type="protein sequence ID" value="PCR99220.1"/>
    <property type="molecule type" value="Genomic_DNA"/>
</dbReference>
<dbReference type="PANTHER" id="PTHR30620:SF16">
    <property type="entry name" value="LYSOSOMAL BETA GLUCOSIDASE"/>
    <property type="match status" value="1"/>
</dbReference>
<evidence type="ECO:0000259" key="7">
    <source>
        <dbReference type="SMART" id="SM01217"/>
    </source>
</evidence>
<dbReference type="Proteomes" id="UP000218181">
    <property type="component" value="Unassembled WGS sequence"/>
</dbReference>
<dbReference type="InterPro" id="IPR013783">
    <property type="entry name" value="Ig-like_fold"/>
</dbReference>
<comment type="similarity">
    <text evidence="2">Belongs to the glycosyl hydrolase 3 family.</text>
</comment>